<dbReference type="GO" id="GO:0020037">
    <property type="term" value="F:heme binding"/>
    <property type="evidence" value="ECO:0007669"/>
    <property type="project" value="InterPro"/>
</dbReference>
<comment type="caution">
    <text evidence="10">The sequence shown here is derived from an EMBL/GenBank/DDBJ whole genome shotgun (WGS) entry which is preliminary data.</text>
</comment>
<evidence type="ECO:0000313" key="10">
    <source>
        <dbReference type="EMBL" id="KAK1759045.1"/>
    </source>
</evidence>
<keyword evidence="5" id="KW-0560">Oxidoreductase</keyword>
<dbReference type="InterPro" id="IPR002401">
    <property type="entry name" value="Cyt_P450_E_grp-I"/>
</dbReference>
<evidence type="ECO:0000256" key="1">
    <source>
        <dbReference type="ARBA" id="ARBA00001971"/>
    </source>
</evidence>
<evidence type="ECO:0000256" key="6">
    <source>
        <dbReference type="ARBA" id="ARBA00023004"/>
    </source>
</evidence>
<dbReference type="InterPro" id="IPR050121">
    <property type="entry name" value="Cytochrome_P450_monoxygenase"/>
</dbReference>
<dbReference type="Pfam" id="PF00067">
    <property type="entry name" value="p450"/>
    <property type="match status" value="1"/>
</dbReference>
<keyword evidence="7" id="KW-0503">Monooxygenase</keyword>
<evidence type="ECO:0000256" key="3">
    <source>
        <dbReference type="ARBA" id="ARBA00022617"/>
    </source>
</evidence>
<proteinExistence type="inferred from homology"/>
<keyword evidence="3 8" id="KW-0349">Heme</keyword>
<accession>A0AAJ0FFD1</accession>
<keyword evidence="4 8" id="KW-0479">Metal-binding</keyword>
<dbReference type="PANTHER" id="PTHR24305">
    <property type="entry name" value="CYTOCHROME P450"/>
    <property type="match status" value="1"/>
</dbReference>
<dbReference type="EMBL" id="MU839828">
    <property type="protein sequence ID" value="KAK1759045.1"/>
    <property type="molecule type" value="Genomic_DNA"/>
</dbReference>
<gene>
    <name evidence="10" type="ORF">QBC47DRAFT_336697</name>
</gene>
<reference evidence="10" key="1">
    <citation type="submission" date="2023-06" db="EMBL/GenBank/DDBJ databases">
        <title>Genome-scale phylogeny and comparative genomics of the fungal order Sordariales.</title>
        <authorList>
            <consortium name="Lawrence Berkeley National Laboratory"/>
            <person name="Hensen N."/>
            <person name="Bonometti L."/>
            <person name="Westerberg I."/>
            <person name="Brannstrom I.O."/>
            <person name="Guillou S."/>
            <person name="Cros-Aarteil S."/>
            <person name="Calhoun S."/>
            <person name="Haridas S."/>
            <person name="Kuo A."/>
            <person name="Mondo S."/>
            <person name="Pangilinan J."/>
            <person name="Riley R."/>
            <person name="Labutti K."/>
            <person name="Andreopoulos B."/>
            <person name="Lipzen A."/>
            <person name="Chen C."/>
            <person name="Yanf M."/>
            <person name="Daum C."/>
            <person name="Ng V."/>
            <person name="Clum A."/>
            <person name="Steindorff A."/>
            <person name="Ohm R."/>
            <person name="Martin F."/>
            <person name="Silar P."/>
            <person name="Natvig D."/>
            <person name="Lalanne C."/>
            <person name="Gautier V."/>
            <person name="Ament-Velasquez S.L."/>
            <person name="Kruys A."/>
            <person name="Hutchinson M.I."/>
            <person name="Powell A.J."/>
            <person name="Barry K."/>
            <person name="Miller A.N."/>
            <person name="Grigoriev I.V."/>
            <person name="Debuchy R."/>
            <person name="Gladieux P."/>
            <person name="Thoren M.H."/>
            <person name="Johannesson H."/>
        </authorList>
    </citation>
    <scope>NUCLEOTIDE SEQUENCE</scope>
    <source>
        <strain evidence="10">PSN4</strain>
    </source>
</reference>
<evidence type="ECO:0000256" key="2">
    <source>
        <dbReference type="ARBA" id="ARBA00010617"/>
    </source>
</evidence>
<dbReference type="PANTHER" id="PTHR24305:SF77">
    <property type="entry name" value="CYTOCHROME P450 MONOOXYGENASE"/>
    <property type="match status" value="1"/>
</dbReference>
<dbReference type="GO" id="GO:0004497">
    <property type="term" value="F:monooxygenase activity"/>
    <property type="evidence" value="ECO:0007669"/>
    <property type="project" value="UniProtKB-KW"/>
</dbReference>
<protein>
    <submittedName>
        <fullName evidence="10">Cytochrome P450</fullName>
    </submittedName>
</protein>
<dbReference type="PRINTS" id="PR00385">
    <property type="entry name" value="P450"/>
</dbReference>
<dbReference type="InterPro" id="IPR036396">
    <property type="entry name" value="Cyt_P450_sf"/>
</dbReference>
<keyword evidence="9" id="KW-0472">Membrane</keyword>
<name>A0AAJ0FFD1_9PEZI</name>
<dbReference type="Gene3D" id="1.10.630.10">
    <property type="entry name" value="Cytochrome P450"/>
    <property type="match status" value="1"/>
</dbReference>
<keyword evidence="9" id="KW-0812">Transmembrane</keyword>
<feature type="transmembrane region" description="Helical" evidence="9">
    <location>
        <begin position="13"/>
        <end position="36"/>
    </location>
</feature>
<keyword evidence="11" id="KW-1185">Reference proteome</keyword>
<sequence>MLSPKDFTHWTDILPWAGILLIGWYTTSALTAYYRLRHIPGPFLARISYLPHLYNILTARFQAVYEDIHDRYAAATGHPCPLVVVAPNTVVTNDPDVLRHVAAARSAYARDGWYRAARFHREYESIASIIDTDAHDRAKAKTASGYSGREVGAAEFEPAIDAVILALRDLIRRKHLSTDTKGSPVDVSFLIRLFTVDVITRLGYGKAFGHLDEGTDLYGFVDEAMASYKASALLLEIPFLRNLVYSPIGLFSLVAPRETDKTGAGKFMGLIHEIVTSRFREAKEKPGTDWKDMVGGFMRNGLTQREIEGEANLQIFAGSETTATVLSTTLMHLASSPRAYMRLKEEIRDAIARGHVARDKPITYEQAQKLPYLQAVIWEGFRMRSPVSMGHYKRVPAGGDTIAGVFLPGGTAIGHNSLALTRNTALFGENVHLFRPERFLEPECDEETRKARLRGVDIIFGGGRWMCSGKPVALYELNKVTFELMRAFDFQVANPLHTWDEQHYMMPLISNMMVHITEAAPS</sequence>
<comment type="similarity">
    <text evidence="2">Belongs to the cytochrome P450 family.</text>
</comment>
<dbReference type="CDD" id="cd11060">
    <property type="entry name" value="CYP57A1-like"/>
    <property type="match status" value="1"/>
</dbReference>
<evidence type="ECO:0000313" key="11">
    <source>
        <dbReference type="Proteomes" id="UP001239445"/>
    </source>
</evidence>
<dbReference type="AlphaFoldDB" id="A0AAJ0FFD1"/>
<evidence type="ECO:0000256" key="7">
    <source>
        <dbReference type="ARBA" id="ARBA00023033"/>
    </source>
</evidence>
<evidence type="ECO:0000256" key="8">
    <source>
        <dbReference type="PIRSR" id="PIRSR602401-1"/>
    </source>
</evidence>
<dbReference type="GO" id="GO:0005506">
    <property type="term" value="F:iron ion binding"/>
    <property type="evidence" value="ECO:0007669"/>
    <property type="project" value="InterPro"/>
</dbReference>
<dbReference type="GO" id="GO:0016705">
    <property type="term" value="F:oxidoreductase activity, acting on paired donors, with incorporation or reduction of molecular oxygen"/>
    <property type="evidence" value="ECO:0007669"/>
    <property type="project" value="InterPro"/>
</dbReference>
<evidence type="ECO:0000256" key="9">
    <source>
        <dbReference type="SAM" id="Phobius"/>
    </source>
</evidence>
<evidence type="ECO:0000256" key="5">
    <source>
        <dbReference type="ARBA" id="ARBA00023002"/>
    </source>
</evidence>
<dbReference type="PRINTS" id="PR00463">
    <property type="entry name" value="EP450I"/>
</dbReference>
<evidence type="ECO:0000256" key="4">
    <source>
        <dbReference type="ARBA" id="ARBA00022723"/>
    </source>
</evidence>
<organism evidence="10 11">
    <name type="scientific">Echria macrotheca</name>
    <dbReference type="NCBI Taxonomy" id="438768"/>
    <lineage>
        <taxon>Eukaryota</taxon>
        <taxon>Fungi</taxon>
        <taxon>Dikarya</taxon>
        <taxon>Ascomycota</taxon>
        <taxon>Pezizomycotina</taxon>
        <taxon>Sordariomycetes</taxon>
        <taxon>Sordariomycetidae</taxon>
        <taxon>Sordariales</taxon>
        <taxon>Schizotheciaceae</taxon>
        <taxon>Echria</taxon>
    </lineage>
</organism>
<comment type="cofactor">
    <cofactor evidence="1 8">
        <name>heme</name>
        <dbReference type="ChEBI" id="CHEBI:30413"/>
    </cofactor>
</comment>
<keyword evidence="9" id="KW-1133">Transmembrane helix</keyword>
<keyword evidence="6 8" id="KW-0408">Iron</keyword>
<dbReference type="InterPro" id="IPR001128">
    <property type="entry name" value="Cyt_P450"/>
</dbReference>
<dbReference type="SUPFAM" id="SSF48264">
    <property type="entry name" value="Cytochrome P450"/>
    <property type="match status" value="1"/>
</dbReference>
<feature type="binding site" description="axial binding residue" evidence="8">
    <location>
        <position position="467"/>
    </location>
    <ligand>
        <name>heme</name>
        <dbReference type="ChEBI" id="CHEBI:30413"/>
    </ligand>
    <ligandPart>
        <name>Fe</name>
        <dbReference type="ChEBI" id="CHEBI:18248"/>
    </ligandPart>
</feature>
<dbReference type="Proteomes" id="UP001239445">
    <property type="component" value="Unassembled WGS sequence"/>
</dbReference>